<dbReference type="PROSITE" id="PS01187">
    <property type="entry name" value="EGF_CA"/>
    <property type="match status" value="1"/>
</dbReference>
<dbReference type="PRINTS" id="PR00453">
    <property type="entry name" value="VWFADOMAIN"/>
</dbReference>
<evidence type="ECO:0000256" key="3">
    <source>
        <dbReference type="ARBA" id="ARBA00023157"/>
    </source>
</evidence>
<dbReference type="Pfam" id="PF00008">
    <property type="entry name" value="EGF"/>
    <property type="match status" value="2"/>
</dbReference>
<feature type="disulfide bond" evidence="5">
    <location>
        <begin position="1241"/>
        <end position="1250"/>
    </location>
</feature>
<proteinExistence type="predicted"/>
<dbReference type="InterPro" id="IPR050525">
    <property type="entry name" value="ECM_Assembly_Org"/>
</dbReference>
<dbReference type="InterPro" id="IPR002035">
    <property type="entry name" value="VWF_A"/>
</dbReference>
<reference evidence="6" key="1">
    <citation type="submission" date="2022-03" db="EMBL/GenBank/DDBJ databases">
        <authorList>
            <person name="Martin C."/>
        </authorList>
    </citation>
    <scope>NUCLEOTIDE SEQUENCE</scope>
</reference>
<dbReference type="EMBL" id="CAIIXF020000007">
    <property type="protein sequence ID" value="CAH1789976.1"/>
    <property type="molecule type" value="Genomic_DNA"/>
</dbReference>
<dbReference type="PROSITE" id="PS00010">
    <property type="entry name" value="ASX_HYDROXYL"/>
    <property type="match status" value="1"/>
</dbReference>
<feature type="disulfide bond" evidence="5">
    <location>
        <begin position="1011"/>
        <end position="1020"/>
    </location>
</feature>
<dbReference type="CDD" id="cd01450">
    <property type="entry name" value="vWFA_subfamily_ECM"/>
    <property type="match status" value="4"/>
</dbReference>
<dbReference type="GO" id="GO:0005509">
    <property type="term" value="F:calcium ion binding"/>
    <property type="evidence" value="ECO:0007669"/>
    <property type="project" value="InterPro"/>
</dbReference>
<name>A0A8J1TRV0_OWEFU</name>
<keyword evidence="7" id="KW-1185">Reference proteome</keyword>
<dbReference type="InterPro" id="IPR000152">
    <property type="entry name" value="EGF-type_Asp/Asn_hydroxyl_site"/>
</dbReference>
<keyword evidence="1 5" id="KW-0245">EGF-like domain</keyword>
<dbReference type="InterPro" id="IPR001881">
    <property type="entry name" value="EGF-like_Ca-bd_dom"/>
</dbReference>
<dbReference type="PANTHER" id="PTHR24020:SF84">
    <property type="entry name" value="VWFA DOMAIN-CONTAINING PROTEIN"/>
    <property type="match status" value="1"/>
</dbReference>
<dbReference type="SMART" id="SM00181">
    <property type="entry name" value="EGF"/>
    <property type="match status" value="2"/>
</dbReference>
<evidence type="ECO:0000256" key="1">
    <source>
        <dbReference type="ARBA" id="ARBA00022536"/>
    </source>
</evidence>
<accession>A0A8J1TRV0</accession>
<dbReference type="InterPro" id="IPR018097">
    <property type="entry name" value="EGF_Ca-bd_CS"/>
</dbReference>
<dbReference type="SMART" id="SM00327">
    <property type="entry name" value="VWA"/>
    <property type="match status" value="7"/>
</dbReference>
<dbReference type="Proteomes" id="UP000749559">
    <property type="component" value="Unassembled WGS sequence"/>
</dbReference>
<keyword evidence="2" id="KW-0677">Repeat</keyword>
<evidence type="ECO:0000313" key="7">
    <source>
        <dbReference type="Proteomes" id="UP000749559"/>
    </source>
</evidence>
<comment type="caution">
    <text evidence="6">The sequence shown here is derived from an EMBL/GenBank/DDBJ whole genome shotgun (WGS) entry which is preliminary data.</text>
</comment>
<organism evidence="6 7">
    <name type="scientific">Owenia fusiformis</name>
    <name type="common">Polychaete worm</name>
    <dbReference type="NCBI Taxonomy" id="6347"/>
    <lineage>
        <taxon>Eukaryota</taxon>
        <taxon>Metazoa</taxon>
        <taxon>Spiralia</taxon>
        <taxon>Lophotrochozoa</taxon>
        <taxon>Annelida</taxon>
        <taxon>Polychaeta</taxon>
        <taxon>Sedentaria</taxon>
        <taxon>Canalipalpata</taxon>
        <taxon>Sabellida</taxon>
        <taxon>Oweniida</taxon>
        <taxon>Oweniidae</taxon>
        <taxon>Owenia</taxon>
    </lineage>
</organism>
<evidence type="ECO:0000256" key="5">
    <source>
        <dbReference type="PROSITE-ProRule" id="PRU00076"/>
    </source>
</evidence>
<sequence>MSVQRIIMVLCALFGCAISQDACSVSKDLVFVLDVSTSLGSGNHRKVLDFAIGIVRSIKVDKYNYRVGALSFSDSGIVQFNLNKYSNKHDVMKGIERIVFSEGSTFMVEALTMMKMMFNESLGDRPEAPNIAIMFTDGSSKDGAPDQAAQAAKDAGISIYCIGLNTTELDMEDIKSIASVPSSKYAFVVEDFDETLTMVSASIIKAEGPQQGCDSGPPVIVCEGTKADVVFAIEGSSEVSEFNFRLMLDFVKDTLTQLNVGDNTLRVGVIIYSNGASVYIQLNDFKTYQDVAEALDNISQPLGGRDTFSALSVMANVAFIEANGDRKDAPNLGILISTGTSDYPPETIRQAEVVNRKGIELFVVAIGDTNNEEEVAAMATDPDDLHIYRPINFVELQSLGPQPFREMICYLPDCQGRDVDLVFILDTSGDLIEEDFQLAKGFVSSLIGRMHISDTYARVGLISFGNYSVAHLDLDRLNTKADILAAVDTMKHIGGPRNTAYAISQMRGMFSSLRGGRDNAPQVTILLTTTPSAQSSVVQEIAEAKSTGITIMIVTPEGQNNTEELQMLASSPEYVFTTQSPQTMYNLTGVIAQDTCTIKACLHAIDLVFVLDNSGSITETNFNQMIDFVASLVNELYIDGGTVRVALATFGPTASVIFKLDSYSTRLSLVNAFQSILPTTEGSTNIENALNLLINEVFVAINGDRDDVPNVAIFISDARATENKNGTRPAADRVKAAGIEIFSIGVGKELLSSEIEYIASEPKGTHLAMIDDFDALGSLEKELVGQATCGNQCDGMADICFMVDTSGSIGIEDFAKVRQFINDIIEEMTIDGATKARVSVVSFGDDASVVFYLDNYMDKKSLMKAVNLIQYRGGATNTAAGLELARTMVFQRSRGDRVDAPNIGILFTDGLATRRIEDTPSQSVAARHAGIELFVVGAGPTVDPKELIGIASEPSESHLWIVPSGIADLATLKIAKNVSRAICNDVDDCTSSTCSNGAVCRDLLHGTSCECNRGYSGETCSRKCTAHTDIVFVVDVSGSIGKINFQKVRDYLRAIVIDLSTGPNASRVGVVTFGSTALIEFHLDKYATKSEVLEAIDAIEYRGGSTDIASGLQLMRLSMFSADRARKSDEKVRKIGVIISDGTPTINQLDAVPQARQARVADIHMFAVGCGSEIGLGLLRGLASDPDDKNVMRADSVDSLLKQARVKLVDPICNDEDECESTPCANDGTCVDNILGYECLCSPMYAGVNCEKVCNRSIDVVFLVDSSGSIGEDNFYTQLMFIQGIVNELEFNGNTRVGLVTFADRAVAHFRLDTYTTKNEILNAISSVPYSKGATNTADGLKLMGTTFLTSSPRSVSKYAVLLTDGTPTVRKGQEGDEARNAKSRNIRIISIGVGSNIARKKLDELSTDPNKDVFMTADFAELDQLKLKLGSKLCNEE</sequence>
<dbReference type="Pfam" id="PF00092">
    <property type="entry name" value="VWA"/>
    <property type="match status" value="7"/>
</dbReference>
<dbReference type="PROSITE" id="PS00022">
    <property type="entry name" value="EGF_1"/>
    <property type="match status" value="2"/>
</dbReference>
<dbReference type="PANTHER" id="PTHR24020">
    <property type="entry name" value="COLLAGEN ALPHA"/>
    <property type="match status" value="1"/>
</dbReference>
<evidence type="ECO:0000256" key="2">
    <source>
        <dbReference type="ARBA" id="ARBA00022737"/>
    </source>
</evidence>
<dbReference type="PROSITE" id="PS50234">
    <property type="entry name" value="VWFA"/>
    <property type="match status" value="7"/>
</dbReference>
<dbReference type="PROSITE" id="PS51257">
    <property type="entry name" value="PROKAR_LIPOPROTEIN"/>
    <property type="match status" value="1"/>
</dbReference>
<dbReference type="Gene3D" id="2.10.25.10">
    <property type="entry name" value="Laminin"/>
    <property type="match status" value="2"/>
</dbReference>
<keyword evidence="3 5" id="KW-1015">Disulfide bond</keyword>
<dbReference type="Gene3D" id="3.40.50.410">
    <property type="entry name" value="von Willebrand factor, type A domain"/>
    <property type="match status" value="7"/>
</dbReference>
<dbReference type="SMART" id="SM00179">
    <property type="entry name" value="EGF_CA"/>
    <property type="match status" value="2"/>
</dbReference>
<gene>
    <name evidence="6" type="ORF">OFUS_LOCUS15246</name>
</gene>
<keyword evidence="4" id="KW-0325">Glycoprotein</keyword>
<dbReference type="FunFam" id="2.10.25.10:FF:000143">
    <property type="entry name" value="Protein crumbs 1"/>
    <property type="match status" value="1"/>
</dbReference>
<evidence type="ECO:0000313" key="6">
    <source>
        <dbReference type="EMBL" id="CAH1789976.1"/>
    </source>
</evidence>
<dbReference type="OrthoDB" id="6132182at2759"/>
<dbReference type="InterPro" id="IPR036465">
    <property type="entry name" value="vWFA_dom_sf"/>
</dbReference>
<comment type="caution">
    <text evidence="5">Lacks conserved residue(s) required for the propagation of feature annotation.</text>
</comment>
<dbReference type="SUPFAM" id="SSF57196">
    <property type="entry name" value="EGF/Laminin"/>
    <property type="match status" value="1"/>
</dbReference>
<dbReference type="CDD" id="cd00054">
    <property type="entry name" value="EGF_CA"/>
    <property type="match status" value="1"/>
</dbReference>
<dbReference type="SUPFAM" id="SSF53300">
    <property type="entry name" value="vWA-like"/>
    <property type="match status" value="7"/>
</dbReference>
<protein>
    <submittedName>
        <fullName evidence="6">Uncharacterized protein</fullName>
    </submittedName>
</protein>
<dbReference type="InterPro" id="IPR000742">
    <property type="entry name" value="EGF"/>
</dbReference>
<dbReference type="PROSITE" id="PS50026">
    <property type="entry name" value="EGF_3"/>
    <property type="match status" value="2"/>
</dbReference>
<evidence type="ECO:0000256" key="4">
    <source>
        <dbReference type="ARBA" id="ARBA00023180"/>
    </source>
</evidence>